<evidence type="ECO:0000256" key="1">
    <source>
        <dbReference type="ARBA" id="ARBA00001947"/>
    </source>
</evidence>
<feature type="chain" id="PRO_5045950946" description="Extradiol ring-cleavage dioxygenase class III enzyme subunit B domain-containing protein" evidence="6">
    <location>
        <begin position="25"/>
        <end position="328"/>
    </location>
</feature>
<comment type="caution">
    <text evidence="8">The sequence shown here is derived from an EMBL/GenBank/DDBJ whole genome shotgun (WGS) entry which is preliminary data.</text>
</comment>
<accession>A0ABR3R1F4</accession>
<keyword evidence="3" id="KW-0479">Metal-binding</keyword>
<evidence type="ECO:0000256" key="2">
    <source>
        <dbReference type="ARBA" id="ARBA00007581"/>
    </source>
</evidence>
<dbReference type="PANTHER" id="PTHR30096:SF0">
    <property type="entry name" value="4,5-DOPA DIOXYGENASE EXTRADIOL-LIKE PROTEIN"/>
    <property type="match status" value="1"/>
</dbReference>
<organism evidence="8 9">
    <name type="scientific">Nothophoma quercina</name>
    <dbReference type="NCBI Taxonomy" id="749835"/>
    <lineage>
        <taxon>Eukaryota</taxon>
        <taxon>Fungi</taxon>
        <taxon>Dikarya</taxon>
        <taxon>Ascomycota</taxon>
        <taxon>Pezizomycotina</taxon>
        <taxon>Dothideomycetes</taxon>
        <taxon>Pleosporomycetidae</taxon>
        <taxon>Pleosporales</taxon>
        <taxon>Pleosporineae</taxon>
        <taxon>Didymellaceae</taxon>
        <taxon>Nothophoma</taxon>
    </lineage>
</organism>
<gene>
    <name evidence="8" type="ORF">SLS59_006930</name>
</gene>
<keyword evidence="6" id="KW-0732">Signal</keyword>
<evidence type="ECO:0000256" key="3">
    <source>
        <dbReference type="ARBA" id="ARBA00022723"/>
    </source>
</evidence>
<protein>
    <recommendedName>
        <fullName evidence="7">Extradiol ring-cleavage dioxygenase class III enzyme subunit B domain-containing protein</fullName>
    </recommendedName>
</protein>
<evidence type="ECO:0000256" key="4">
    <source>
        <dbReference type="ARBA" id="ARBA00022833"/>
    </source>
</evidence>
<dbReference type="EMBL" id="JAKIXB020000023">
    <property type="protein sequence ID" value="KAL1598246.1"/>
    <property type="molecule type" value="Genomic_DNA"/>
</dbReference>
<proteinExistence type="inferred from homology"/>
<evidence type="ECO:0000256" key="6">
    <source>
        <dbReference type="SAM" id="SignalP"/>
    </source>
</evidence>
<dbReference type="InterPro" id="IPR004183">
    <property type="entry name" value="Xdiol_dOase_suB"/>
</dbReference>
<dbReference type="Proteomes" id="UP001521222">
    <property type="component" value="Unassembled WGS sequence"/>
</dbReference>
<dbReference type="InterPro" id="IPR014436">
    <property type="entry name" value="Extradiol_dOase_DODA"/>
</dbReference>
<comment type="similarity">
    <text evidence="2">Belongs to the DODA-type extradiol aromatic ring-opening dioxygenase family.</text>
</comment>
<evidence type="ECO:0000259" key="7">
    <source>
        <dbReference type="Pfam" id="PF02900"/>
    </source>
</evidence>
<dbReference type="CDD" id="cd07363">
    <property type="entry name" value="45_DOPA_Dioxygenase"/>
    <property type="match status" value="1"/>
</dbReference>
<keyword evidence="4" id="KW-0862">Zinc</keyword>
<reference evidence="8 9" key="1">
    <citation type="submission" date="2024-02" db="EMBL/GenBank/DDBJ databases">
        <title>De novo assembly and annotation of 12 fungi associated with fruit tree decline syndrome in Ontario, Canada.</title>
        <authorList>
            <person name="Sulman M."/>
            <person name="Ellouze W."/>
            <person name="Ilyukhin E."/>
        </authorList>
    </citation>
    <scope>NUCLEOTIDE SEQUENCE [LARGE SCALE GENOMIC DNA]</scope>
    <source>
        <strain evidence="8 9">M97-236</strain>
    </source>
</reference>
<keyword evidence="9" id="KW-1185">Reference proteome</keyword>
<keyword evidence="5" id="KW-0560">Oxidoreductase</keyword>
<evidence type="ECO:0000313" key="9">
    <source>
        <dbReference type="Proteomes" id="UP001521222"/>
    </source>
</evidence>
<name>A0ABR3R1F4_9PLEO</name>
<feature type="domain" description="Extradiol ring-cleavage dioxygenase class III enzyme subunit B" evidence="7">
    <location>
        <begin position="68"/>
        <end position="300"/>
    </location>
</feature>
<feature type="signal peptide" evidence="6">
    <location>
        <begin position="1"/>
        <end position="24"/>
    </location>
</feature>
<sequence length="328" mass="35706">MNLSRKLLSLATFGIVSRPQAAAAENTTFNPLAGIQQFPISSYGNMTRLAPVLSISHGGGPMPVLGDPSHAEITKTLQTKVPKILKLGTPEQPKAIVLVTAHWSTNKVHVSSGARHGLLYDYYGFPDESYKIKHDAPGSPEVAGEVARVLKEAGIDCIQDSEREWDHGVFIPMKLIDPKATIPIVQVSVLASESSQQSFAIGRALSSLRAQNIAIIGSGFATLHNLRLMFSGVSSTPDFKRQNIEWSDAVSDAATTQDVSERASKFEGWRNWPGAYTMHPRGGAEHFLPLIVCAGAGAETPGRKYADEFRGLNMWSYYWDEEGEGEKL</sequence>
<evidence type="ECO:0000256" key="5">
    <source>
        <dbReference type="ARBA" id="ARBA00023002"/>
    </source>
</evidence>
<dbReference type="PANTHER" id="PTHR30096">
    <property type="entry name" value="4,5-DOPA DIOXYGENASE EXTRADIOL-LIKE PROTEIN"/>
    <property type="match status" value="1"/>
</dbReference>
<dbReference type="Gene3D" id="3.40.830.10">
    <property type="entry name" value="LigB-like"/>
    <property type="match status" value="1"/>
</dbReference>
<evidence type="ECO:0000313" key="8">
    <source>
        <dbReference type="EMBL" id="KAL1598246.1"/>
    </source>
</evidence>
<dbReference type="Pfam" id="PF02900">
    <property type="entry name" value="LigB"/>
    <property type="match status" value="1"/>
</dbReference>
<comment type="cofactor">
    <cofactor evidence="1">
        <name>Zn(2+)</name>
        <dbReference type="ChEBI" id="CHEBI:29105"/>
    </cofactor>
</comment>
<dbReference type="SUPFAM" id="SSF53213">
    <property type="entry name" value="LigB-like"/>
    <property type="match status" value="1"/>
</dbReference>